<feature type="compositionally biased region" description="Polar residues" evidence="1">
    <location>
        <begin position="515"/>
        <end position="528"/>
    </location>
</feature>
<feature type="compositionally biased region" description="Basic residues" evidence="1">
    <location>
        <begin position="258"/>
        <end position="267"/>
    </location>
</feature>
<feature type="compositionally biased region" description="Polar residues" evidence="1">
    <location>
        <begin position="606"/>
        <end position="625"/>
    </location>
</feature>
<feature type="region of interest" description="Disordered" evidence="1">
    <location>
        <begin position="1817"/>
        <end position="1844"/>
    </location>
</feature>
<comment type="caution">
    <text evidence="3">The sequence shown here is derived from an EMBL/GenBank/DDBJ whole genome shotgun (WGS) entry which is preliminary data.</text>
</comment>
<feature type="region of interest" description="Disordered" evidence="1">
    <location>
        <begin position="206"/>
        <end position="241"/>
    </location>
</feature>
<dbReference type="GO" id="GO:0005737">
    <property type="term" value="C:cytoplasm"/>
    <property type="evidence" value="ECO:0007669"/>
    <property type="project" value="TreeGrafter"/>
</dbReference>
<dbReference type="InterPro" id="IPR000719">
    <property type="entry name" value="Prot_kinase_dom"/>
</dbReference>
<dbReference type="GO" id="GO:0004674">
    <property type="term" value="F:protein serine/threonine kinase activity"/>
    <property type="evidence" value="ECO:0007669"/>
    <property type="project" value="TreeGrafter"/>
</dbReference>
<dbReference type="GO" id="GO:0005524">
    <property type="term" value="F:ATP binding"/>
    <property type="evidence" value="ECO:0007669"/>
    <property type="project" value="InterPro"/>
</dbReference>
<dbReference type="EMBL" id="CAJNOR010000057">
    <property type="protein sequence ID" value="CAF0777562.1"/>
    <property type="molecule type" value="Genomic_DNA"/>
</dbReference>
<dbReference type="Gene3D" id="3.30.200.20">
    <property type="entry name" value="Phosphorylase Kinase, domain 1"/>
    <property type="match status" value="1"/>
</dbReference>
<feature type="domain" description="Protein kinase" evidence="2">
    <location>
        <begin position="1914"/>
        <end position="2221"/>
    </location>
</feature>
<feature type="compositionally biased region" description="Polar residues" evidence="1">
    <location>
        <begin position="535"/>
        <end position="561"/>
    </location>
</feature>
<evidence type="ECO:0000313" key="4">
    <source>
        <dbReference type="Proteomes" id="UP000663828"/>
    </source>
</evidence>
<feature type="compositionally biased region" description="Polar residues" evidence="1">
    <location>
        <begin position="1090"/>
        <end position="1101"/>
    </location>
</feature>
<feature type="region of interest" description="Disordered" evidence="1">
    <location>
        <begin position="603"/>
        <end position="684"/>
    </location>
</feature>
<dbReference type="SUPFAM" id="SSF56112">
    <property type="entry name" value="Protein kinase-like (PK-like)"/>
    <property type="match status" value="1"/>
</dbReference>
<evidence type="ECO:0000313" key="3">
    <source>
        <dbReference type="EMBL" id="CAF0777562.1"/>
    </source>
</evidence>
<feature type="compositionally biased region" description="Polar residues" evidence="1">
    <location>
        <begin position="19"/>
        <end position="35"/>
    </location>
</feature>
<name>A0A813R632_ADIRI</name>
<dbReference type="SMART" id="SM00220">
    <property type="entry name" value="S_TKc"/>
    <property type="match status" value="1"/>
</dbReference>
<feature type="region of interest" description="Disordered" evidence="1">
    <location>
        <begin position="513"/>
        <end position="575"/>
    </location>
</feature>
<feature type="region of interest" description="Disordered" evidence="1">
    <location>
        <begin position="368"/>
        <end position="392"/>
    </location>
</feature>
<feature type="compositionally biased region" description="Low complexity" evidence="1">
    <location>
        <begin position="626"/>
        <end position="637"/>
    </location>
</feature>
<dbReference type="PROSITE" id="PS00108">
    <property type="entry name" value="PROTEIN_KINASE_ST"/>
    <property type="match status" value="1"/>
</dbReference>
<feature type="region of interest" description="Disordered" evidence="1">
    <location>
        <begin position="1090"/>
        <end position="1110"/>
    </location>
</feature>
<dbReference type="InterPro" id="IPR053235">
    <property type="entry name" value="Ser_Thr_kinase"/>
</dbReference>
<dbReference type="Proteomes" id="UP000663828">
    <property type="component" value="Unassembled WGS sequence"/>
</dbReference>
<feature type="compositionally biased region" description="Polar residues" evidence="1">
    <location>
        <begin position="1"/>
        <end position="10"/>
    </location>
</feature>
<feature type="region of interest" description="Disordered" evidence="1">
    <location>
        <begin position="256"/>
        <end position="285"/>
    </location>
</feature>
<dbReference type="PANTHER" id="PTHR24361:SF850">
    <property type="entry name" value="MAP KINASE KINASE KINASE MKH1"/>
    <property type="match status" value="1"/>
</dbReference>
<dbReference type="Pfam" id="PF00069">
    <property type="entry name" value="Pkinase"/>
    <property type="match status" value="1"/>
</dbReference>
<feature type="compositionally biased region" description="Acidic residues" evidence="1">
    <location>
        <begin position="958"/>
        <end position="967"/>
    </location>
</feature>
<feature type="region of interest" description="Disordered" evidence="1">
    <location>
        <begin position="1"/>
        <end position="42"/>
    </location>
</feature>
<protein>
    <recommendedName>
        <fullName evidence="2">Protein kinase domain-containing protein</fullName>
    </recommendedName>
</protein>
<feature type="compositionally biased region" description="Acidic residues" evidence="1">
    <location>
        <begin position="942"/>
        <end position="951"/>
    </location>
</feature>
<proteinExistence type="predicted"/>
<feature type="compositionally biased region" description="Low complexity" evidence="1">
    <location>
        <begin position="674"/>
        <end position="684"/>
    </location>
</feature>
<reference evidence="3" key="1">
    <citation type="submission" date="2021-02" db="EMBL/GenBank/DDBJ databases">
        <authorList>
            <person name="Nowell W R."/>
        </authorList>
    </citation>
    <scope>NUCLEOTIDE SEQUENCE</scope>
</reference>
<gene>
    <name evidence="3" type="ORF">XAT740_LOCUS1791</name>
</gene>
<keyword evidence="4" id="KW-1185">Reference proteome</keyword>
<evidence type="ECO:0000256" key="1">
    <source>
        <dbReference type="SAM" id="MobiDB-lite"/>
    </source>
</evidence>
<feature type="compositionally biased region" description="Basic residues" evidence="1">
    <location>
        <begin position="638"/>
        <end position="649"/>
    </location>
</feature>
<evidence type="ECO:0000259" key="2">
    <source>
        <dbReference type="PROSITE" id="PS50011"/>
    </source>
</evidence>
<feature type="compositionally biased region" description="Polar residues" evidence="1">
    <location>
        <begin position="268"/>
        <end position="283"/>
    </location>
</feature>
<dbReference type="PANTHER" id="PTHR24361">
    <property type="entry name" value="MITOGEN-ACTIVATED KINASE KINASE KINASE"/>
    <property type="match status" value="1"/>
</dbReference>
<feature type="region of interest" description="Disordered" evidence="1">
    <location>
        <begin position="932"/>
        <end position="985"/>
    </location>
</feature>
<feature type="region of interest" description="Disordered" evidence="1">
    <location>
        <begin position="426"/>
        <end position="455"/>
    </location>
</feature>
<dbReference type="Gene3D" id="1.10.510.10">
    <property type="entry name" value="Transferase(Phosphotransferase) domain 1"/>
    <property type="match status" value="1"/>
</dbReference>
<organism evidence="3 4">
    <name type="scientific">Adineta ricciae</name>
    <name type="common">Rotifer</name>
    <dbReference type="NCBI Taxonomy" id="249248"/>
    <lineage>
        <taxon>Eukaryota</taxon>
        <taxon>Metazoa</taxon>
        <taxon>Spiralia</taxon>
        <taxon>Gnathifera</taxon>
        <taxon>Rotifera</taxon>
        <taxon>Eurotatoria</taxon>
        <taxon>Bdelloidea</taxon>
        <taxon>Adinetida</taxon>
        <taxon>Adinetidae</taxon>
        <taxon>Adineta</taxon>
    </lineage>
</organism>
<dbReference type="InterPro" id="IPR011009">
    <property type="entry name" value="Kinase-like_dom_sf"/>
</dbReference>
<feature type="compositionally biased region" description="Low complexity" evidence="1">
    <location>
        <begin position="431"/>
        <end position="451"/>
    </location>
</feature>
<accession>A0A813R632</accession>
<dbReference type="InterPro" id="IPR008271">
    <property type="entry name" value="Ser/Thr_kinase_AS"/>
</dbReference>
<sequence length="2227" mass="253769">MDSTINNSDDIPSKKDESSSTIQINPPSIMTSITSFKPVDDNEENILDTTNIQRTRLESNDRDTSLSEKSSDQLNLPKMSANVHMDERAVAAWVQSTTAETVSSPIERSPSLPASMLEQISTRSRRNSTVSTLCDQTQSQLAQTAVFSDTMSSTVSYNLSTTMDIQRSFSFPTVDQHQYSNLDNEQNQFISEENEDDITTQFLPVPESEDSEIDKQSEKPLVSENAFLSNKHSSTGEERKISSNVSFHASVSFDPRRKSLHVQRRRNNSWNTNKNKPVSYQRSVSHKPALVDPRVNQKQYFTSSSVPSGIQSFLSHRTNQSSSYSDNVFLSTSAISSPLSLHHANLVNHIPVDSRFLAIPSSTSMISSDQQASNVSDASGQSGIESSNLRTSISELPHTASINEEEEEEQQHQGSRAKAEKNLLHLQPKRSSSGSSRSTQTASTESLATSSSEDRVNNMYKKLDVLNKVGKKPRTPYDQRLDVLRQLAWLLEKRPPIHSRLNPTRRKPAQALVSARSSMRSTNTTTVTPHAESELTITSKASPQLFSSSNENSNQVHSLPINSHRPHSPSSSQALTSYVDPLTQSYSSIRSIHSDSSLNPCLINTKAPSSNPNPGTTSLNSSLHLQRNTSSSTNNQSQRRRTGQHRRNFSGRAAVHRDRKNSFTKSNTNKLDEQSTTSQISQQHTGPLVRDIKAILEEHLAMINDLLLKHSCNASIQYPSQNSCIRDYLYTRLSELSLRNPMNQRCSRVETKAFIDSITTYNLNRSHHYHFLIQSIRDLSKPVRLSNETKDDLSTIDDTLLNSSLSNSKLTEFNNNVESLKEHPLRFFRTLTDEYILDCEQTEKDLTQKLYDIADKQYILYCLKHVDSGHTNDLLSVFHSRLDAMFVWYNLYYELTISVKKLSGLLRCDDCDDWPKLHFRSLATERERKAKRADESDYYTTSEDDSTDDEADVKTTEESDIDNESEQMESGIGKTESGDEIDAMPKNIWPDDAYDQFSSLKISDDSQQTNTNPTPQKIDRTKCYRNFVYYMDKRSYQVKYDGLARTLIERVAPVLVKTRLALLQTSNRRDIKVEQVLAGLSLCDFQSTDKNQASSTANTNNDDIDDKLVDTDNPVKDDTTANLNIGELTIEKWLHRVLESCSTIKTICSHTEDILKHNWLEIHEQLGLPSLLPLYFFIVNVLLDVMNECLSLYMKPYMNNDIIEIDALCRQQLVREAKLVLRDALATRLYSVRMMEQFISNRQIADELADFDEKIVNLYMHYKQFLSTVSINRTYDIHDDTNPIAINETDRELYYYVDEETSELIKEYYFARDLTLTLGNRELIHALGSQFNDLVRGILAQLKEELNETTENYYQVFAADTTNASSASDGIYSADVMSESTKPPYFHSSTSVPPDFSLSELSICDASASLSEQKKCEIIFSTREFRRSFDKIKQRTIRICSLAKTLINDFSIAAEFKCYNYVDLWHDLKRNDYSQVKLHLDSSNSNDFDSFYLFVPPWLSNDKNQVEKLLNIICSQQFSTDEMKASNSNPNPAFMIFVPKRNQHLQNISWTGNVIFIRASESTQLALNSTELPCLHLVVTRSDHWKQATDLFQYHTGSTNNNIQLVKKLARDEDIRLTFDQLPEQIDRLSNQLTELVRTLNTIWDQDSIKIFLMDIVKFDERQLRTIESKLLDLVLYVYNSGFELFRLLYELLPPISVNDDKILKKFVSTMNEFFCEWCKCVTKKFKYASIQQARTAKYKVLRPRWFSPGMVFLGFLAKPPHLQLLTEYEYSNLMTEMPVALKALRGSTLNNHDSPVIKAFDFFLEHFYFLARSNSVSSTPTMSGRPRNRSSASGHRRFDSGGGTNELLPFISITPLERIQNSIKARENELEQKLRERKQIGQIFNSNSNNTATSSSTLDPGISLKTRNIAFPWRRGTRIGQGGAGVAFRAINSSNGSIVCMKEIQLSSIASRSLPSTYPEKLRRIAEEIDMIMSINHPNIVRYFGIEKYKRTIYICMEYCLSTVNEFLNDIRAFQHRAHSRKSISGLWTDSSDQDDEINTDNIHVAPSLNVYELVRGFVKQLLQALLALHEHCIVHCDVKGDNIFIANENGHYIVKLGDFNLSHRLELESPSGNVSDSRSTQFGTLYFKPPEPEYVYQSDIWALGCTVIEMLTGKHPWANVVRPQEERLYIQNQLLAKKGPPIPDELKEHHEAYDFIGLCLIPDLNERPLAKALLDHPYPRVRTDS</sequence>
<dbReference type="PROSITE" id="PS50011">
    <property type="entry name" value="PROTEIN_KINASE_DOM"/>
    <property type="match status" value="1"/>
</dbReference>